<comment type="caution">
    <text evidence="5">The sequence shown here is derived from an EMBL/GenBank/DDBJ whole genome shotgun (WGS) entry which is preliminary data.</text>
</comment>
<sequence length="314" mass="34282">MTASKKFDPAKDIPSLEGKVIVVTGGNAGLGKQTIAFLAASPSPPSGIYLAARTPSKASAAIDELKQLAPNAVIEHLPLDLSSFSSIASAADTFKAKEQRLDILINNAGVMATPYSMTKEGYEIQFGTNHVGHALFTKLLLPVLLKTAEEPGSDVRILNISSMGHYMAPSGGIIWDQKELEKYKTWRRYGQSKLANVLYSKELAARYPQITTVSIHPGVIITDLYASLRENWFLRIGVWLYGLVVPYLPGHYADTKGGSLNQTWAAVTNKEDLVNGEFYRPVGVLAPGSTLAKDKGLAKKLWEWTEEEFGKHGY</sequence>
<gene>
    <name evidence="5" type="ORF">B0J11DRAFT_442772</name>
</gene>
<dbReference type="SUPFAM" id="SSF51735">
    <property type="entry name" value="NAD(P)-binding Rossmann-fold domains"/>
    <property type="match status" value="1"/>
</dbReference>
<dbReference type="OrthoDB" id="191139at2759"/>
<dbReference type="EMBL" id="JAGMWT010000014">
    <property type="protein sequence ID" value="KAH7116914.1"/>
    <property type="molecule type" value="Genomic_DNA"/>
</dbReference>
<name>A0A9P9IEJ2_9PLEO</name>
<proteinExistence type="inferred from homology"/>
<keyword evidence="2" id="KW-0521">NADP</keyword>
<dbReference type="GO" id="GO:0016491">
    <property type="term" value="F:oxidoreductase activity"/>
    <property type="evidence" value="ECO:0007669"/>
    <property type="project" value="UniProtKB-KW"/>
</dbReference>
<evidence type="ECO:0000313" key="5">
    <source>
        <dbReference type="EMBL" id="KAH7116914.1"/>
    </source>
</evidence>
<dbReference type="AlphaFoldDB" id="A0A9P9IEJ2"/>
<dbReference type="InterPro" id="IPR002347">
    <property type="entry name" value="SDR_fam"/>
</dbReference>
<dbReference type="PANTHER" id="PTHR24320:SF282">
    <property type="entry name" value="WW DOMAIN-CONTAINING OXIDOREDUCTASE"/>
    <property type="match status" value="1"/>
</dbReference>
<accession>A0A9P9IEJ2</accession>
<evidence type="ECO:0000256" key="2">
    <source>
        <dbReference type="ARBA" id="ARBA00022857"/>
    </source>
</evidence>
<evidence type="ECO:0000256" key="3">
    <source>
        <dbReference type="ARBA" id="ARBA00023002"/>
    </source>
</evidence>
<keyword evidence="3" id="KW-0560">Oxidoreductase</keyword>
<dbReference type="PANTHER" id="PTHR24320">
    <property type="entry name" value="RETINOL DEHYDROGENASE"/>
    <property type="match status" value="1"/>
</dbReference>
<dbReference type="PRINTS" id="PR00081">
    <property type="entry name" value="GDHRDH"/>
</dbReference>
<organism evidence="5 6">
    <name type="scientific">Dendryphion nanum</name>
    <dbReference type="NCBI Taxonomy" id="256645"/>
    <lineage>
        <taxon>Eukaryota</taxon>
        <taxon>Fungi</taxon>
        <taxon>Dikarya</taxon>
        <taxon>Ascomycota</taxon>
        <taxon>Pezizomycotina</taxon>
        <taxon>Dothideomycetes</taxon>
        <taxon>Pleosporomycetidae</taxon>
        <taxon>Pleosporales</taxon>
        <taxon>Torulaceae</taxon>
        <taxon>Dendryphion</taxon>
    </lineage>
</organism>
<dbReference type="Proteomes" id="UP000700596">
    <property type="component" value="Unassembled WGS sequence"/>
</dbReference>
<dbReference type="InterPro" id="IPR036291">
    <property type="entry name" value="NAD(P)-bd_dom_sf"/>
</dbReference>
<protein>
    <submittedName>
        <fullName evidence="5">Oxidoreductase-like protein</fullName>
    </submittedName>
</protein>
<comment type="similarity">
    <text evidence="1 4">Belongs to the short-chain dehydrogenases/reductases (SDR) family.</text>
</comment>
<evidence type="ECO:0000313" key="6">
    <source>
        <dbReference type="Proteomes" id="UP000700596"/>
    </source>
</evidence>
<keyword evidence="6" id="KW-1185">Reference proteome</keyword>
<evidence type="ECO:0000256" key="1">
    <source>
        <dbReference type="ARBA" id="ARBA00006484"/>
    </source>
</evidence>
<evidence type="ECO:0000256" key="4">
    <source>
        <dbReference type="RuleBase" id="RU000363"/>
    </source>
</evidence>
<reference evidence="5" key="1">
    <citation type="journal article" date="2021" name="Nat. Commun.">
        <title>Genetic determinants of endophytism in the Arabidopsis root mycobiome.</title>
        <authorList>
            <person name="Mesny F."/>
            <person name="Miyauchi S."/>
            <person name="Thiergart T."/>
            <person name="Pickel B."/>
            <person name="Atanasova L."/>
            <person name="Karlsson M."/>
            <person name="Huettel B."/>
            <person name="Barry K.W."/>
            <person name="Haridas S."/>
            <person name="Chen C."/>
            <person name="Bauer D."/>
            <person name="Andreopoulos W."/>
            <person name="Pangilinan J."/>
            <person name="LaButti K."/>
            <person name="Riley R."/>
            <person name="Lipzen A."/>
            <person name="Clum A."/>
            <person name="Drula E."/>
            <person name="Henrissat B."/>
            <person name="Kohler A."/>
            <person name="Grigoriev I.V."/>
            <person name="Martin F.M."/>
            <person name="Hacquard S."/>
        </authorList>
    </citation>
    <scope>NUCLEOTIDE SEQUENCE</scope>
    <source>
        <strain evidence="5">MPI-CAGE-CH-0243</strain>
    </source>
</reference>
<dbReference type="Gene3D" id="3.40.50.720">
    <property type="entry name" value="NAD(P)-binding Rossmann-like Domain"/>
    <property type="match status" value="1"/>
</dbReference>
<dbReference type="PRINTS" id="PR00080">
    <property type="entry name" value="SDRFAMILY"/>
</dbReference>
<dbReference type="Pfam" id="PF00106">
    <property type="entry name" value="adh_short"/>
    <property type="match status" value="1"/>
</dbReference>